<evidence type="ECO:0000313" key="2">
    <source>
        <dbReference type="Proteomes" id="UP001390339"/>
    </source>
</evidence>
<dbReference type="EMBL" id="JAPCWZ010000005">
    <property type="protein sequence ID" value="KAK8863122.1"/>
    <property type="molecule type" value="Genomic_DNA"/>
</dbReference>
<name>A0ABR2IHS4_9PEZI</name>
<reference evidence="1 2" key="1">
    <citation type="journal article" date="2024" name="IMA Fungus">
        <title>Apiospora arundinis, a panoply of carbohydrate-active enzymes and secondary metabolites.</title>
        <authorList>
            <person name="Sorensen T."/>
            <person name="Petersen C."/>
            <person name="Muurmann A.T."/>
            <person name="Christiansen J.V."/>
            <person name="Brundto M.L."/>
            <person name="Overgaard C.K."/>
            <person name="Boysen A.T."/>
            <person name="Wollenberg R.D."/>
            <person name="Larsen T.O."/>
            <person name="Sorensen J.L."/>
            <person name="Nielsen K.L."/>
            <person name="Sondergaard T.E."/>
        </authorList>
    </citation>
    <scope>NUCLEOTIDE SEQUENCE [LARGE SCALE GENOMIC DNA]</scope>
    <source>
        <strain evidence="1 2">AAU 773</strain>
    </source>
</reference>
<gene>
    <name evidence="1" type="ORF">PGQ11_009357</name>
</gene>
<keyword evidence="2" id="KW-1185">Reference proteome</keyword>
<proteinExistence type="predicted"/>
<accession>A0ABR2IHS4</accession>
<organism evidence="1 2">
    <name type="scientific">Apiospora arundinis</name>
    <dbReference type="NCBI Taxonomy" id="335852"/>
    <lineage>
        <taxon>Eukaryota</taxon>
        <taxon>Fungi</taxon>
        <taxon>Dikarya</taxon>
        <taxon>Ascomycota</taxon>
        <taxon>Pezizomycotina</taxon>
        <taxon>Sordariomycetes</taxon>
        <taxon>Xylariomycetidae</taxon>
        <taxon>Amphisphaeriales</taxon>
        <taxon>Apiosporaceae</taxon>
        <taxon>Apiospora</taxon>
    </lineage>
</organism>
<protein>
    <submittedName>
        <fullName evidence="1">Ankyrin repeat-containing domain protein</fullName>
    </submittedName>
</protein>
<evidence type="ECO:0000313" key="1">
    <source>
        <dbReference type="EMBL" id="KAK8863122.1"/>
    </source>
</evidence>
<comment type="caution">
    <text evidence="1">The sequence shown here is derived from an EMBL/GenBank/DDBJ whole genome shotgun (WGS) entry which is preliminary data.</text>
</comment>
<dbReference type="Proteomes" id="UP001390339">
    <property type="component" value="Unassembled WGS sequence"/>
</dbReference>
<sequence>MADPLSLAASVAGLVSLGLEVTRGTSSYLDAIKYRSGELSWARQQNDVLANTIDVIEKSTDRLEHVSPDAAAVATRSLDLCKNSLNTLESFVAQLADSNVRTWRSRLKDKAAKLHYAFDRPKVQQLSARVSQTSSTLQLAVDGLGLSAIAATHDAVVDIEGRVPGLESGIRLIQDQVDSHYEANVQKMVDTTMKVSEQIAYSQDLSQASFHSQQGHLINIQDRMANIEVYMQMLALESRNLEGYRTDSKYMPKIVACLASKPAAFKELCEMMPSKESLEVTIHEVNGTQSTWATPGPSRTPSRRTMRLNLGNMVSCICGQRLQKSMSRQQSQFGSLHLYSEVTSESHAPSCPMSRRIPPKQKWR</sequence>